<accession>A0AAV4P6M6</accession>
<evidence type="ECO:0000256" key="1">
    <source>
        <dbReference type="SAM" id="MobiDB-lite"/>
    </source>
</evidence>
<proteinExistence type="predicted"/>
<organism evidence="2 3">
    <name type="scientific">Caerostris extrusa</name>
    <name type="common">Bark spider</name>
    <name type="synonym">Caerostris bankana</name>
    <dbReference type="NCBI Taxonomy" id="172846"/>
    <lineage>
        <taxon>Eukaryota</taxon>
        <taxon>Metazoa</taxon>
        <taxon>Ecdysozoa</taxon>
        <taxon>Arthropoda</taxon>
        <taxon>Chelicerata</taxon>
        <taxon>Arachnida</taxon>
        <taxon>Araneae</taxon>
        <taxon>Araneomorphae</taxon>
        <taxon>Entelegynae</taxon>
        <taxon>Araneoidea</taxon>
        <taxon>Araneidae</taxon>
        <taxon>Caerostris</taxon>
    </lineage>
</organism>
<name>A0AAV4P6M6_CAEEX</name>
<reference evidence="2 3" key="1">
    <citation type="submission" date="2021-06" db="EMBL/GenBank/DDBJ databases">
        <title>Caerostris extrusa draft genome.</title>
        <authorList>
            <person name="Kono N."/>
            <person name="Arakawa K."/>
        </authorList>
    </citation>
    <scope>NUCLEOTIDE SEQUENCE [LARGE SCALE GENOMIC DNA]</scope>
</reference>
<protein>
    <submittedName>
        <fullName evidence="2">Uncharacterized protein</fullName>
    </submittedName>
</protein>
<feature type="region of interest" description="Disordered" evidence="1">
    <location>
        <begin position="148"/>
        <end position="172"/>
    </location>
</feature>
<evidence type="ECO:0000313" key="2">
    <source>
        <dbReference type="EMBL" id="GIX90807.1"/>
    </source>
</evidence>
<evidence type="ECO:0000313" key="3">
    <source>
        <dbReference type="Proteomes" id="UP001054945"/>
    </source>
</evidence>
<gene>
    <name evidence="2" type="ORF">CEXT_395801</name>
</gene>
<keyword evidence="3" id="KW-1185">Reference proteome</keyword>
<sequence length="190" mass="21117">MWILKEGVGELELGKLANPIALAAQISKDGNTSSTQFSKSFSFKDTNPCCPIDFYLHPLQRPSPITHPEVRTPTRVTNKAADEVKCRSSNSISPSMLHQLGLPGVRRNVASIDTNPCCPIDFYLHPLQRPSHITHPEVRAPTRVTNKAADEDKCRPSNSISPSMPHQLGLPDVRRMWPPSLRTDDEVFIS</sequence>
<dbReference type="AlphaFoldDB" id="A0AAV4P6M6"/>
<dbReference type="Proteomes" id="UP001054945">
    <property type="component" value="Unassembled WGS sequence"/>
</dbReference>
<comment type="caution">
    <text evidence="2">The sequence shown here is derived from an EMBL/GenBank/DDBJ whole genome shotgun (WGS) entry which is preliminary data.</text>
</comment>
<dbReference type="EMBL" id="BPLR01021531">
    <property type="protein sequence ID" value="GIX90807.1"/>
    <property type="molecule type" value="Genomic_DNA"/>
</dbReference>